<sequence length="219" mass="25524">MAEEAALEALDQRFASALQTIRTRNEAICERALAVRADVRRTSDRCHALSAGWQRLRDELLLLPATTHSLRELPARTAELFGRVEELEDRLTELSVLRVRQREREWRRRREAEVERLEAAKRREALHLEAVIAEQAARERRRELEERRDVFDEEFEAQRRYVLEHGKEELVRVAAKQQEQPGPHSLAEVEPGPFVDDAELDDFYNVEVVPLDEGPQEDS</sequence>
<keyword evidence="1" id="KW-0175">Coiled coil</keyword>
<gene>
    <name evidence="2" type="ORF">AB1Y20_004160</name>
</gene>
<feature type="coiled-coil region" evidence="1">
    <location>
        <begin position="84"/>
        <end position="154"/>
    </location>
</feature>
<organism evidence="2 3">
    <name type="scientific">Prymnesium parvum</name>
    <name type="common">Toxic golden alga</name>
    <dbReference type="NCBI Taxonomy" id="97485"/>
    <lineage>
        <taxon>Eukaryota</taxon>
        <taxon>Haptista</taxon>
        <taxon>Haptophyta</taxon>
        <taxon>Prymnesiophyceae</taxon>
        <taxon>Prymnesiales</taxon>
        <taxon>Prymnesiaceae</taxon>
        <taxon>Prymnesium</taxon>
    </lineage>
</organism>
<name>A0AB34J727_PRYPA</name>
<evidence type="ECO:0000313" key="3">
    <source>
        <dbReference type="Proteomes" id="UP001515480"/>
    </source>
</evidence>
<proteinExistence type="predicted"/>
<evidence type="ECO:0000313" key="2">
    <source>
        <dbReference type="EMBL" id="KAL1515097.1"/>
    </source>
</evidence>
<keyword evidence="3" id="KW-1185">Reference proteome</keyword>
<comment type="caution">
    <text evidence="2">The sequence shown here is derived from an EMBL/GenBank/DDBJ whole genome shotgun (WGS) entry which is preliminary data.</text>
</comment>
<protein>
    <recommendedName>
        <fullName evidence="4">Biogenesis of lysosome-related organelles complex 1 subunit 5</fullName>
    </recommendedName>
</protein>
<dbReference type="AlphaFoldDB" id="A0AB34J727"/>
<evidence type="ECO:0008006" key="4">
    <source>
        <dbReference type="Google" id="ProtNLM"/>
    </source>
</evidence>
<accession>A0AB34J727</accession>
<evidence type="ECO:0000256" key="1">
    <source>
        <dbReference type="SAM" id="Coils"/>
    </source>
</evidence>
<dbReference type="EMBL" id="JBGBPQ010000012">
    <property type="protein sequence ID" value="KAL1515097.1"/>
    <property type="molecule type" value="Genomic_DNA"/>
</dbReference>
<dbReference type="Proteomes" id="UP001515480">
    <property type="component" value="Unassembled WGS sequence"/>
</dbReference>
<reference evidence="2 3" key="1">
    <citation type="journal article" date="2024" name="Science">
        <title>Giant polyketide synthase enzymes in the biosynthesis of giant marine polyether toxins.</title>
        <authorList>
            <person name="Fallon T.R."/>
            <person name="Shende V.V."/>
            <person name="Wierzbicki I.H."/>
            <person name="Pendleton A.L."/>
            <person name="Watervoot N.F."/>
            <person name="Auber R.P."/>
            <person name="Gonzalez D.J."/>
            <person name="Wisecaver J.H."/>
            <person name="Moore B.S."/>
        </authorList>
    </citation>
    <scope>NUCLEOTIDE SEQUENCE [LARGE SCALE GENOMIC DNA]</scope>
    <source>
        <strain evidence="2 3">12B1</strain>
    </source>
</reference>